<dbReference type="Gene3D" id="2.40.340.10">
    <property type="entry name" value="MoeA, C-terminal, domain IV"/>
    <property type="match status" value="1"/>
</dbReference>
<proteinExistence type="inferred from homology"/>
<dbReference type="EC" id="2.10.1.1" evidence="4"/>
<comment type="pathway">
    <text evidence="4">Cofactor biosynthesis; molybdopterin biosynthesis.</text>
</comment>
<evidence type="ECO:0000259" key="5">
    <source>
        <dbReference type="SMART" id="SM00852"/>
    </source>
</evidence>
<dbReference type="PANTHER" id="PTHR10192:SF5">
    <property type="entry name" value="GEPHYRIN"/>
    <property type="match status" value="1"/>
</dbReference>
<keyword evidence="4" id="KW-0501">Molybdenum cofactor biosynthesis</keyword>
<dbReference type="UniPathway" id="UPA00344"/>
<reference evidence="6 7" key="1">
    <citation type="journal article" date="2015" name="Int. J. Syst. Evol. Microbiol.">
        <title>Sphingomonas hengshuiensis sp. nov., isolated from lake wetland.</title>
        <authorList>
            <person name="Wei S."/>
            <person name="Wang T."/>
            <person name="Liu H."/>
            <person name="Zhang C."/>
            <person name="Guo J."/>
            <person name="Wang Q."/>
            <person name="Liang K."/>
            <person name="Zhang Z."/>
        </authorList>
    </citation>
    <scope>NUCLEOTIDE SEQUENCE [LARGE SCALE GENOMIC DNA]</scope>
    <source>
        <strain evidence="6 7">WHSC-8</strain>
    </source>
</reference>
<comment type="catalytic activity">
    <reaction evidence="3">
        <text>adenylyl-molybdopterin + molybdate = Mo-molybdopterin + AMP + H(+)</text>
        <dbReference type="Rhea" id="RHEA:35047"/>
        <dbReference type="ChEBI" id="CHEBI:15378"/>
        <dbReference type="ChEBI" id="CHEBI:36264"/>
        <dbReference type="ChEBI" id="CHEBI:62727"/>
        <dbReference type="ChEBI" id="CHEBI:71302"/>
        <dbReference type="ChEBI" id="CHEBI:456215"/>
        <dbReference type="EC" id="2.10.1.1"/>
    </reaction>
</comment>
<sequence>MSATGFDAALATLAAHALPLGQESIPLSKAGRRILAAPVLARVDAPRQDSAAMDGFALRAADLAGGCTRFRILGESFPATPFDGSVGAGEAVRVATGAPMPTGTDYVRIVEEAIVDGALVSFATPSERSAVRRLGSDFASGATVLEAGRVLEPRALVAAAAADAASVTVWRRPRVAVLAIGEALVAPGSAADSASPHALPDSLSEAILLLAHQWGAKPIGQSRVGDAGTSIRAAAAELLAGCDVLVLVGGASRGRREDGMAALAPLGLEMQFADLAIKPGRPTCYGRIGAAHVIALPGNPTAAMTIARVLLVPLLTGLAGRGIDAGLRWVELPLAGGAPQGGGRDRFLCAESVGAGVRILDRESLNGQALLTRADLLVRLPATGPALPHGATVPTLRF</sequence>
<dbReference type="EMBL" id="CP010836">
    <property type="protein sequence ID" value="AJP71681.1"/>
    <property type="molecule type" value="Genomic_DNA"/>
</dbReference>
<evidence type="ECO:0000256" key="3">
    <source>
        <dbReference type="ARBA" id="ARBA00047317"/>
    </source>
</evidence>
<dbReference type="CDD" id="cd00887">
    <property type="entry name" value="MoeA"/>
    <property type="match status" value="1"/>
</dbReference>
<dbReference type="SMART" id="SM00852">
    <property type="entry name" value="MoCF_biosynth"/>
    <property type="match status" value="1"/>
</dbReference>
<keyword evidence="7" id="KW-1185">Reference proteome</keyword>
<dbReference type="OrthoDB" id="9804758at2"/>
<dbReference type="GO" id="GO:0061599">
    <property type="term" value="F:molybdopterin molybdotransferase activity"/>
    <property type="evidence" value="ECO:0007669"/>
    <property type="project" value="UniProtKB-UniRule"/>
</dbReference>
<keyword evidence="4" id="KW-0500">Molybdenum</keyword>
<comment type="cofactor">
    <cofactor evidence="4">
        <name>Mg(2+)</name>
        <dbReference type="ChEBI" id="CHEBI:18420"/>
    </cofactor>
</comment>
<accession>A0A7U4J7H8</accession>
<dbReference type="SUPFAM" id="SSF63882">
    <property type="entry name" value="MoeA N-terminal region -like"/>
    <property type="match status" value="1"/>
</dbReference>
<gene>
    <name evidence="6" type="ORF">TS85_07635</name>
</gene>
<organism evidence="6 7">
    <name type="scientific">Sphingomonas hengshuiensis</name>
    <dbReference type="NCBI Taxonomy" id="1609977"/>
    <lineage>
        <taxon>Bacteria</taxon>
        <taxon>Pseudomonadati</taxon>
        <taxon>Pseudomonadota</taxon>
        <taxon>Alphaproteobacteria</taxon>
        <taxon>Sphingomonadales</taxon>
        <taxon>Sphingomonadaceae</taxon>
        <taxon>Sphingomonas</taxon>
    </lineage>
</organism>
<name>A0A7U4J7H8_9SPHN</name>
<dbReference type="PANTHER" id="PTHR10192">
    <property type="entry name" value="MOLYBDOPTERIN BIOSYNTHESIS PROTEIN"/>
    <property type="match status" value="1"/>
</dbReference>
<dbReference type="InterPro" id="IPR038987">
    <property type="entry name" value="MoeA-like"/>
</dbReference>
<dbReference type="KEGG" id="sphi:TS85_07635"/>
<keyword evidence="4" id="KW-0460">Magnesium</keyword>
<keyword evidence="4" id="KW-0808">Transferase</keyword>
<dbReference type="GO" id="GO:0046872">
    <property type="term" value="F:metal ion binding"/>
    <property type="evidence" value="ECO:0007669"/>
    <property type="project" value="UniProtKB-UniRule"/>
</dbReference>
<dbReference type="InterPro" id="IPR036688">
    <property type="entry name" value="MoeA_C_domain_IV_sf"/>
</dbReference>
<dbReference type="InterPro" id="IPR036135">
    <property type="entry name" value="MoeA_linker/N_sf"/>
</dbReference>
<dbReference type="Pfam" id="PF03453">
    <property type="entry name" value="MoeA_N"/>
    <property type="match status" value="1"/>
</dbReference>
<protein>
    <recommendedName>
        <fullName evidence="4">Molybdopterin molybdenumtransferase</fullName>
        <ecNumber evidence="4">2.10.1.1</ecNumber>
    </recommendedName>
</protein>
<dbReference type="RefSeq" id="WP_044331442.1">
    <property type="nucleotide sequence ID" value="NZ_CP010836.1"/>
</dbReference>
<dbReference type="Proteomes" id="UP000032300">
    <property type="component" value="Chromosome"/>
</dbReference>
<keyword evidence="4" id="KW-0479">Metal-binding</keyword>
<dbReference type="SUPFAM" id="SSF53218">
    <property type="entry name" value="Molybdenum cofactor biosynthesis proteins"/>
    <property type="match status" value="1"/>
</dbReference>
<dbReference type="Gene3D" id="2.170.190.11">
    <property type="entry name" value="Molybdopterin biosynthesis moea protein, domain 3"/>
    <property type="match status" value="1"/>
</dbReference>
<feature type="domain" description="MoaB/Mog" evidence="5">
    <location>
        <begin position="176"/>
        <end position="317"/>
    </location>
</feature>
<reference evidence="6 7" key="2">
    <citation type="submission" date="2015-02" db="EMBL/GenBank/DDBJ databases">
        <title>The complete genome of Sphingomonas hengshuiensis sp. WHSC-8 isolated from soil of Hengshui Lake.</title>
        <authorList>
            <person name="Wei S."/>
            <person name="Guo J."/>
            <person name="Su C."/>
            <person name="Wu R."/>
            <person name="Zhang Z."/>
            <person name="Liang K."/>
            <person name="Li H."/>
            <person name="Wang T."/>
            <person name="Liu H."/>
            <person name="Zhang C."/>
            <person name="Li Z."/>
            <person name="Wang Q."/>
            <person name="Meng J."/>
        </authorList>
    </citation>
    <scope>NUCLEOTIDE SEQUENCE [LARGE SCALE GENOMIC DNA]</scope>
    <source>
        <strain evidence="6 7">WHSC-8</strain>
    </source>
</reference>
<dbReference type="InterPro" id="IPR036425">
    <property type="entry name" value="MoaB/Mog-like_dom_sf"/>
</dbReference>
<dbReference type="Pfam" id="PF00994">
    <property type="entry name" value="MoCF_biosynth"/>
    <property type="match status" value="1"/>
</dbReference>
<dbReference type="GO" id="GO:0006777">
    <property type="term" value="P:Mo-molybdopterin cofactor biosynthetic process"/>
    <property type="evidence" value="ECO:0007669"/>
    <property type="project" value="UniProtKB-UniRule"/>
</dbReference>
<evidence type="ECO:0000313" key="6">
    <source>
        <dbReference type="EMBL" id="AJP71681.1"/>
    </source>
</evidence>
<evidence type="ECO:0000256" key="1">
    <source>
        <dbReference type="ARBA" id="ARBA00002901"/>
    </source>
</evidence>
<evidence type="ECO:0000256" key="4">
    <source>
        <dbReference type="RuleBase" id="RU365090"/>
    </source>
</evidence>
<comment type="function">
    <text evidence="1 4">Catalyzes the insertion of molybdate into adenylated molybdopterin with the concomitant release of AMP.</text>
</comment>
<dbReference type="GO" id="GO:0005829">
    <property type="term" value="C:cytosol"/>
    <property type="evidence" value="ECO:0007669"/>
    <property type="project" value="TreeGrafter"/>
</dbReference>
<comment type="similarity">
    <text evidence="2 4">Belongs to the MoeA family.</text>
</comment>
<dbReference type="Gene3D" id="3.40.980.10">
    <property type="entry name" value="MoaB/Mog-like domain"/>
    <property type="match status" value="1"/>
</dbReference>
<dbReference type="AlphaFoldDB" id="A0A7U4J7H8"/>
<dbReference type="InterPro" id="IPR005110">
    <property type="entry name" value="MoeA_linker/N"/>
</dbReference>
<evidence type="ECO:0000256" key="2">
    <source>
        <dbReference type="ARBA" id="ARBA00010763"/>
    </source>
</evidence>
<dbReference type="InterPro" id="IPR001453">
    <property type="entry name" value="MoaB/Mog_dom"/>
</dbReference>
<dbReference type="Gene3D" id="3.90.105.10">
    <property type="entry name" value="Molybdopterin biosynthesis moea protein, domain 2"/>
    <property type="match status" value="1"/>
</dbReference>
<evidence type="ECO:0000313" key="7">
    <source>
        <dbReference type="Proteomes" id="UP000032300"/>
    </source>
</evidence>